<reference evidence="2 3" key="1">
    <citation type="submission" date="2018-12" db="EMBL/GenBank/DDBJ databases">
        <title>Draft genome sequence of Xylaria grammica IHI A82.</title>
        <authorList>
            <person name="Buettner E."/>
            <person name="Kellner H."/>
        </authorList>
    </citation>
    <scope>NUCLEOTIDE SEQUENCE [LARGE SCALE GENOMIC DNA]</scope>
    <source>
        <strain evidence="2 3">IHI A82</strain>
    </source>
</reference>
<organism evidence="2 3">
    <name type="scientific">Xylaria grammica</name>
    <dbReference type="NCBI Taxonomy" id="363999"/>
    <lineage>
        <taxon>Eukaryota</taxon>
        <taxon>Fungi</taxon>
        <taxon>Dikarya</taxon>
        <taxon>Ascomycota</taxon>
        <taxon>Pezizomycotina</taxon>
        <taxon>Sordariomycetes</taxon>
        <taxon>Xylariomycetidae</taxon>
        <taxon>Xylariales</taxon>
        <taxon>Xylariaceae</taxon>
        <taxon>Xylaria</taxon>
    </lineage>
</organism>
<dbReference type="Proteomes" id="UP000286045">
    <property type="component" value="Unassembled WGS sequence"/>
</dbReference>
<accession>A0A439DGZ7</accession>
<evidence type="ECO:0000313" key="3">
    <source>
        <dbReference type="Proteomes" id="UP000286045"/>
    </source>
</evidence>
<dbReference type="PANTHER" id="PTHR17630">
    <property type="entry name" value="DIENELACTONE HYDROLASE"/>
    <property type="match status" value="1"/>
</dbReference>
<gene>
    <name evidence="2" type="ORF">EKO27_g1432</name>
</gene>
<dbReference type="InterPro" id="IPR002925">
    <property type="entry name" value="Dienelactn_hydro"/>
</dbReference>
<dbReference type="PANTHER" id="PTHR17630:SF55">
    <property type="entry name" value="DIENELACTONE HYDROLASE FAMILY PROTEIN (AFU_ORTHOLOGUE AFUA_1G01900)"/>
    <property type="match status" value="1"/>
</dbReference>
<name>A0A439DGZ7_9PEZI</name>
<dbReference type="Gene3D" id="3.40.50.1820">
    <property type="entry name" value="alpha/beta hydrolase"/>
    <property type="match status" value="1"/>
</dbReference>
<keyword evidence="3" id="KW-1185">Reference proteome</keyword>
<dbReference type="GO" id="GO:0016787">
    <property type="term" value="F:hydrolase activity"/>
    <property type="evidence" value="ECO:0007669"/>
    <property type="project" value="InterPro"/>
</dbReference>
<dbReference type="InterPro" id="IPR029058">
    <property type="entry name" value="AB_hydrolase_fold"/>
</dbReference>
<dbReference type="AlphaFoldDB" id="A0A439DGZ7"/>
<dbReference type="SUPFAM" id="SSF53474">
    <property type="entry name" value="alpha/beta-Hydrolases"/>
    <property type="match status" value="1"/>
</dbReference>
<feature type="domain" description="Dienelactone hydrolase" evidence="1">
    <location>
        <begin position="37"/>
        <end position="246"/>
    </location>
</feature>
<dbReference type="Pfam" id="PF01738">
    <property type="entry name" value="DLH"/>
    <property type="match status" value="1"/>
</dbReference>
<comment type="caution">
    <text evidence="2">The sequence shown here is derived from an EMBL/GenBank/DDBJ whole genome shotgun (WGS) entry which is preliminary data.</text>
</comment>
<sequence>MSFNPCCLKTFTWGGTPTGIETKLASNDCYVTGRNCETAILIVHDLFGWKYPNVRLLADHFAREINVTVYVPDFFGGWVVDWKAVEEDRWGEIDLDGVTKNQSRAIRGPEMVACARAIKTELGFKRLGAVGYCYGGWAVCHLASKKQGRPLVDAISMAHPSWLVKEDIDNLTVPVQVLAPEHDQSYTSELKSYTVEAVVKLNVPFDYQHFPGISHGALVRGDERNKGEREAMERAKNAVVAWFRQHLE</sequence>
<dbReference type="EMBL" id="RYZI01000021">
    <property type="protein sequence ID" value="RWA13680.1"/>
    <property type="molecule type" value="Genomic_DNA"/>
</dbReference>
<proteinExistence type="predicted"/>
<evidence type="ECO:0000259" key="1">
    <source>
        <dbReference type="Pfam" id="PF01738"/>
    </source>
</evidence>
<dbReference type="STRING" id="363999.A0A439DGZ7"/>
<protein>
    <recommendedName>
        <fullName evidence="1">Dienelactone hydrolase domain-containing protein</fullName>
    </recommendedName>
</protein>
<evidence type="ECO:0000313" key="2">
    <source>
        <dbReference type="EMBL" id="RWA13680.1"/>
    </source>
</evidence>